<name>A0A316E1M2_9BACT</name>
<dbReference type="Proteomes" id="UP000245489">
    <property type="component" value="Unassembled WGS sequence"/>
</dbReference>
<proteinExistence type="predicted"/>
<feature type="transmembrane region" description="Helical" evidence="1">
    <location>
        <begin position="79"/>
        <end position="96"/>
    </location>
</feature>
<gene>
    <name evidence="3" type="ORF">LV89_03093</name>
</gene>
<keyword evidence="1" id="KW-1133">Transmembrane helix</keyword>
<evidence type="ECO:0000313" key="3">
    <source>
        <dbReference type="EMBL" id="PWK23886.1"/>
    </source>
</evidence>
<keyword evidence="3" id="KW-0418">Kinase</keyword>
<dbReference type="PANTHER" id="PTHR34220:SF7">
    <property type="entry name" value="SENSOR HISTIDINE KINASE YPDA"/>
    <property type="match status" value="1"/>
</dbReference>
<dbReference type="EMBL" id="QGGO01000016">
    <property type="protein sequence ID" value="PWK23886.1"/>
    <property type="molecule type" value="Genomic_DNA"/>
</dbReference>
<keyword evidence="1" id="KW-0812">Transmembrane</keyword>
<feature type="domain" description="Signal transduction histidine kinase internal region" evidence="2">
    <location>
        <begin position="178"/>
        <end position="252"/>
    </location>
</feature>
<dbReference type="GO" id="GO:0000155">
    <property type="term" value="F:phosphorelay sensor kinase activity"/>
    <property type="evidence" value="ECO:0007669"/>
    <property type="project" value="InterPro"/>
</dbReference>
<keyword evidence="3" id="KW-0808">Transferase</keyword>
<reference evidence="3 4" key="1">
    <citation type="submission" date="2018-05" db="EMBL/GenBank/DDBJ databases">
        <title>Genomic Encyclopedia of Archaeal and Bacterial Type Strains, Phase II (KMG-II): from individual species to whole genera.</title>
        <authorList>
            <person name="Goeker M."/>
        </authorList>
    </citation>
    <scope>NUCLEOTIDE SEQUENCE [LARGE SCALE GENOMIC DNA]</scope>
    <source>
        <strain evidence="3 4">DSM 22214</strain>
    </source>
</reference>
<sequence>MIEWYLNFYPTSGVPPKRRIVIHLTYWIVWGLFSVLAFIAPSSMGHKLIITLFIMLQGINVYYGLTYFVFPNLFSAKRFIIGLLVLFIVYCLNYALSLEFYHLVLKYTLYTKNGNAYRYANAFTQKGLWGMFNPQNIFYELNMVLSVISLPFMIKLSRVITDYSMRVARLTKEKTDLEIDFLRTQLNPHFLLNSLNNIYSQVVSKDETAGDSIIVLSDLMKYILYNSGELLVDLDREIHFLRDYVDLERLRGNRYLKIQFSQEGAMKGYNIAPLILINYVENAFKHGGIPYGDTLLIDIDIKFIDETLYFRIENDFVDKIDSGKKNKDGGVGIINTKKRLKLLYPDRHSLIIKNDNHKFCVEIMIKLKKE</sequence>
<evidence type="ECO:0000313" key="4">
    <source>
        <dbReference type="Proteomes" id="UP000245489"/>
    </source>
</evidence>
<dbReference type="GO" id="GO:0016020">
    <property type="term" value="C:membrane"/>
    <property type="evidence" value="ECO:0007669"/>
    <property type="project" value="InterPro"/>
</dbReference>
<dbReference type="Pfam" id="PF06580">
    <property type="entry name" value="His_kinase"/>
    <property type="match status" value="1"/>
</dbReference>
<keyword evidence="1" id="KW-0472">Membrane</keyword>
<evidence type="ECO:0000259" key="2">
    <source>
        <dbReference type="Pfam" id="PF06580"/>
    </source>
</evidence>
<accession>A0A316E1M2</accession>
<organism evidence="3 4">
    <name type="scientific">Arcicella aurantiaca</name>
    <dbReference type="NCBI Taxonomy" id="591202"/>
    <lineage>
        <taxon>Bacteria</taxon>
        <taxon>Pseudomonadati</taxon>
        <taxon>Bacteroidota</taxon>
        <taxon>Cytophagia</taxon>
        <taxon>Cytophagales</taxon>
        <taxon>Flectobacillaceae</taxon>
        <taxon>Arcicella</taxon>
    </lineage>
</organism>
<dbReference type="InterPro" id="IPR010559">
    <property type="entry name" value="Sig_transdc_His_kin_internal"/>
</dbReference>
<feature type="transmembrane region" description="Helical" evidence="1">
    <location>
        <begin position="20"/>
        <end position="42"/>
    </location>
</feature>
<feature type="transmembrane region" description="Helical" evidence="1">
    <location>
        <begin position="137"/>
        <end position="156"/>
    </location>
</feature>
<keyword evidence="4" id="KW-1185">Reference proteome</keyword>
<dbReference type="AlphaFoldDB" id="A0A316E1M2"/>
<feature type="transmembrane region" description="Helical" evidence="1">
    <location>
        <begin position="48"/>
        <end position="70"/>
    </location>
</feature>
<protein>
    <submittedName>
        <fullName evidence="3">Histidine kinase</fullName>
    </submittedName>
</protein>
<comment type="caution">
    <text evidence="3">The sequence shown here is derived from an EMBL/GenBank/DDBJ whole genome shotgun (WGS) entry which is preliminary data.</text>
</comment>
<dbReference type="PANTHER" id="PTHR34220">
    <property type="entry name" value="SENSOR HISTIDINE KINASE YPDA"/>
    <property type="match status" value="1"/>
</dbReference>
<evidence type="ECO:0000256" key="1">
    <source>
        <dbReference type="SAM" id="Phobius"/>
    </source>
</evidence>
<dbReference type="InterPro" id="IPR050640">
    <property type="entry name" value="Bact_2-comp_sensor_kinase"/>
</dbReference>